<accession>A0A6A7C7B5</accession>
<dbReference type="EMBL" id="MU005962">
    <property type="protein sequence ID" value="KAF2863127.1"/>
    <property type="molecule type" value="Genomic_DNA"/>
</dbReference>
<evidence type="ECO:0000313" key="3">
    <source>
        <dbReference type="Proteomes" id="UP000799421"/>
    </source>
</evidence>
<sequence>MALRCGGDRLGLKRNALMNELKPHFGPCLGFIWTIEYQKRGLLHVHTYLFLSRDVQFHDPAVDDDFIRAPARIPMEVSCRSSIRKYGTSVASVTANDHKVREAIDMGNEWAVPYNPQLILPLTSMIASLLTLFLTFTSPVARGFMRLYRTGPAVPTLKAFEEARAALLARARRGDNASQFIYPTVVEADTLGVPISARPGSDIAAAALDIAETWLGLVGYLNSQWRPH</sequence>
<reference evidence="2" key="1">
    <citation type="journal article" date="2020" name="Stud. Mycol.">
        <title>101 Dothideomycetes genomes: a test case for predicting lifestyles and emergence of pathogens.</title>
        <authorList>
            <person name="Haridas S."/>
            <person name="Albert R."/>
            <person name="Binder M."/>
            <person name="Bloem J."/>
            <person name="Labutti K."/>
            <person name="Salamov A."/>
            <person name="Andreopoulos B."/>
            <person name="Baker S."/>
            <person name="Barry K."/>
            <person name="Bills G."/>
            <person name="Bluhm B."/>
            <person name="Cannon C."/>
            <person name="Castanera R."/>
            <person name="Culley D."/>
            <person name="Daum C."/>
            <person name="Ezra D."/>
            <person name="Gonzalez J."/>
            <person name="Henrissat B."/>
            <person name="Kuo A."/>
            <person name="Liang C."/>
            <person name="Lipzen A."/>
            <person name="Lutzoni F."/>
            <person name="Magnuson J."/>
            <person name="Mondo S."/>
            <person name="Nolan M."/>
            <person name="Ohm R."/>
            <person name="Pangilinan J."/>
            <person name="Park H.-J."/>
            <person name="Ramirez L."/>
            <person name="Alfaro M."/>
            <person name="Sun H."/>
            <person name="Tritt A."/>
            <person name="Yoshinaga Y."/>
            <person name="Zwiers L.-H."/>
            <person name="Turgeon B."/>
            <person name="Goodwin S."/>
            <person name="Spatafora J."/>
            <person name="Crous P."/>
            <person name="Grigoriev I."/>
        </authorList>
    </citation>
    <scope>NUCLEOTIDE SEQUENCE</scope>
    <source>
        <strain evidence="2">CBS 480.64</strain>
    </source>
</reference>
<keyword evidence="1" id="KW-0812">Transmembrane</keyword>
<evidence type="ECO:0000313" key="2">
    <source>
        <dbReference type="EMBL" id="KAF2863127.1"/>
    </source>
</evidence>
<proteinExistence type="predicted"/>
<organism evidence="2 3">
    <name type="scientific">Piedraia hortae CBS 480.64</name>
    <dbReference type="NCBI Taxonomy" id="1314780"/>
    <lineage>
        <taxon>Eukaryota</taxon>
        <taxon>Fungi</taxon>
        <taxon>Dikarya</taxon>
        <taxon>Ascomycota</taxon>
        <taxon>Pezizomycotina</taxon>
        <taxon>Dothideomycetes</taxon>
        <taxon>Dothideomycetidae</taxon>
        <taxon>Capnodiales</taxon>
        <taxon>Piedraiaceae</taxon>
        <taxon>Piedraia</taxon>
    </lineage>
</organism>
<keyword evidence="3" id="KW-1185">Reference proteome</keyword>
<keyword evidence="1" id="KW-0472">Membrane</keyword>
<feature type="transmembrane region" description="Helical" evidence="1">
    <location>
        <begin position="118"/>
        <end position="141"/>
    </location>
</feature>
<dbReference type="Proteomes" id="UP000799421">
    <property type="component" value="Unassembled WGS sequence"/>
</dbReference>
<protein>
    <recommendedName>
        <fullName evidence="4">Helitron helicase-like domain-containing protein</fullName>
    </recommendedName>
</protein>
<evidence type="ECO:0000256" key="1">
    <source>
        <dbReference type="SAM" id="Phobius"/>
    </source>
</evidence>
<gene>
    <name evidence="2" type="ORF">K470DRAFT_262260</name>
</gene>
<dbReference type="AlphaFoldDB" id="A0A6A7C7B5"/>
<keyword evidence="1" id="KW-1133">Transmembrane helix</keyword>
<name>A0A6A7C7B5_9PEZI</name>
<dbReference type="OrthoDB" id="3366231at2759"/>
<evidence type="ECO:0008006" key="4">
    <source>
        <dbReference type="Google" id="ProtNLM"/>
    </source>
</evidence>